<feature type="compositionally biased region" description="Basic and acidic residues" evidence="1">
    <location>
        <begin position="12"/>
        <end position="26"/>
    </location>
</feature>
<gene>
    <name evidence="2" type="ORF">ADEAN_000101200</name>
</gene>
<evidence type="ECO:0000256" key="1">
    <source>
        <dbReference type="SAM" id="MobiDB-lite"/>
    </source>
</evidence>
<accession>S9UYQ7</accession>
<evidence type="ECO:0000313" key="2">
    <source>
        <dbReference type="EMBL" id="CAD2213569.1"/>
    </source>
</evidence>
<dbReference type="AlphaFoldDB" id="S9UYQ7"/>
<evidence type="ECO:0000313" key="3">
    <source>
        <dbReference type="Proteomes" id="UP000515908"/>
    </source>
</evidence>
<reference evidence="2 3" key="1">
    <citation type="submission" date="2020-08" db="EMBL/GenBank/DDBJ databases">
        <authorList>
            <person name="Newling K."/>
            <person name="Davey J."/>
            <person name="Forrester S."/>
        </authorList>
    </citation>
    <scope>NUCLEOTIDE SEQUENCE [LARGE SCALE GENOMIC DNA]</scope>
    <source>
        <strain evidence="3">Crithidia deanei Carvalho (ATCC PRA-265)</strain>
    </source>
</reference>
<feature type="region of interest" description="Disordered" evidence="1">
    <location>
        <begin position="1"/>
        <end position="26"/>
    </location>
</feature>
<keyword evidence="3" id="KW-1185">Reference proteome</keyword>
<dbReference type="VEuPathDB" id="TriTrypDB:ADEAN_000101200"/>
<feature type="compositionally biased region" description="Polar residues" evidence="1">
    <location>
        <begin position="133"/>
        <end position="157"/>
    </location>
</feature>
<protein>
    <submittedName>
        <fullName evidence="2">Uncharacterized protein</fullName>
    </submittedName>
</protein>
<proteinExistence type="predicted"/>
<organism evidence="2 3">
    <name type="scientific">Angomonas deanei</name>
    <dbReference type="NCBI Taxonomy" id="59799"/>
    <lineage>
        <taxon>Eukaryota</taxon>
        <taxon>Discoba</taxon>
        <taxon>Euglenozoa</taxon>
        <taxon>Kinetoplastea</taxon>
        <taxon>Metakinetoplastina</taxon>
        <taxon>Trypanosomatida</taxon>
        <taxon>Trypanosomatidae</taxon>
        <taxon>Strigomonadinae</taxon>
        <taxon>Angomonas</taxon>
    </lineage>
</organism>
<name>S9UYQ7_9TRYP</name>
<feature type="region of interest" description="Disordered" evidence="1">
    <location>
        <begin position="128"/>
        <end position="188"/>
    </location>
</feature>
<feature type="compositionally biased region" description="Basic and acidic residues" evidence="1">
    <location>
        <begin position="158"/>
        <end position="169"/>
    </location>
</feature>
<dbReference type="EMBL" id="LR877146">
    <property type="protein sequence ID" value="CAD2213569.1"/>
    <property type="molecule type" value="Genomic_DNA"/>
</dbReference>
<dbReference type="Proteomes" id="UP000515908">
    <property type="component" value="Chromosome 02"/>
</dbReference>
<feature type="compositionally biased region" description="Acidic residues" evidence="1">
    <location>
        <begin position="179"/>
        <end position="188"/>
    </location>
</feature>
<sequence>MKEIQENSAKYRAGELEKIANGRSNEVGREALGEPVEPEEYLQHLHDFLRQHKNTYRFIDGDGEIRRLYETASWHQLRTPRLLRTTSRQRPSASNLREEAAKSVNRSEFNPAAFYVKTKFEPQPILRNAPMSRHTSLNNVKDANTATSPSKIRSRVSFTRDTEYHEKTRAGFSGGGNDDSTDELPDWS</sequence>